<feature type="domain" description="Transcription elongation factor GreA/GreB N-terminal" evidence="11">
    <location>
        <begin position="6"/>
        <end position="75"/>
    </location>
</feature>
<evidence type="ECO:0000259" key="10">
    <source>
        <dbReference type="Pfam" id="PF01272"/>
    </source>
</evidence>
<dbReference type="GO" id="GO:0003746">
    <property type="term" value="F:translation elongation factor activity"/>
    <property type="evidence" value="ECO:0007669"/>
    <property type="project" value="UniProtKB-KW"/>
</dbReference>
<dbReference type="GO" id="GO:0070063">
    <property type="term" value="F:RNA polymerase binding"/>
    <property type="evidence" value="ECO:0007669"/>
    <property type="project" value="InterPro"/>
</dbReference>
<dbReference type="InterPro" id="IPR018151">
    <property type="entry name" value="TF_GreA/GreB_CS"/>
</dbReference>
<dbReference type="AlphaFoldDB" id="A0A0P6WXZ8"/>
<evidence type="ECO:0000256" key="6">
    <source>
        <dbReference type="ARBA" id="ARBA00024916"/>
    </source>
</evidence>
<dbReference type="RefSeq" id="WP_075064245.1">
    <property type="nucleotide sequence ID" value="NZ_LGCL01000041.1"/>
</dbReference>
<evidence type="ECO:0000256" key="7">
    <source>
        <dbReference type="ARBA" id="ARBA00030776"/>
    </source>
</evidence>
<dbReference type="Gene3D" id="3.10.50.30">
    <property type="entry name" value="Transcription elongation factor, GreA/GreB, C-terminal domain"/>
    <property type="match status" value="1"/>
</dbReference>
<evidence type="ECO:0000256" key="3">
    <source>
        <dbReference type="ARBA" id="ARBA00023015"/>
    </source>
</evidence>
<comment type="similarity">
    <text evidence="1 8 9">Belongs to the GreA/GreB family.</text>
</comment>
<name>A0A0P6WXZ8_9CHLR</name>
<dbReference type="SUPFAM" id="SSF46557">
    <property type="entry name" value="GreA transcript cleavage protein, N-terminal domain"/>
    <property type="match status" value="1"/>
</dbReference>
<dbReference type="InterPro" id="IPR023459">
    <property type="entry name" value="Tscrpt_elong_fac_GreA/B_fam"/>
</dbReference>
<evidence type="ECO:0000313" key="12">
    <source>
        <dbReference type="EMBL" id="KPL71395.1"/>
    </source>
</evidence>
<reference evidence="12 13" key="1">
    <citation type="submission" date="2015-07" db="EMBL/GenBank/DDBJ databases">
        <title>Genome sequence of Ornatilinea apprima DSM 23815.</title>
        <authorList>
            <person name="Hemp J."/>
            <person name="Ward L.M."/>
            <person name="Pace L.A."/>
            <person name="Fischer W.W."/>
        </authorList>
    </citation>
    <scope>NUCLEOTIDE SEQUENCE [LARGE SCALE GENOMIC DNA]</scope>
    <source>
        <strain evidence="12 13">P3M-1</strain>
    </source>
</reference>
<dbReference type="STRING" id="1134406.ADN00_16990"/>
<dbReference type="Gene3D" id="1.10.287.180">
    <property type="entry name" value="Transcription elongation factor, GreA/GreB, N-terminal domain"/>
    <property type="match status" value="1"/>
</dbReference>
<dbReference type="Proteomes" id="UP000050417">
    <property type="component" value="Unassembled WGS sequence"/>
</dbReference>
<evidence type="ECO:0000259" key="11">
    <source>
        <dbReference type="Pfam" id="PF03449"/>
    </source>
</evidence>
<keyword evidence="5 8" id="KW-0804">Transcription</keyword>
<dbReference type="Pfam" id="PF01272">
    <property type="entry name" value="GreA_GreB"/>
    <property type="match status" value="1"/>
</dbReference>
<dbReference type="InterPro" id="IPR036805">
    <property type="entry name" value="Tscrpt_elong_fac_GreA/B_N_sf"/>
</dbReference>
<dbReference type="OrthoDB" id="9808774at2"/>
<dbReference type="PANTHER" id="PTHR30437">
    <property type="entry name" value="TRANSCRIPTION ELONGATION FACTOR GREA"/>
    <property type="match status" value="1"/>
</dbReference>
<organism evidence="12 13">
    <name type="scientific">Ornatilinea apprima</name>
    <dbReference type="NCBI Taxonomy" id="1134406"/>
    <lineage>
        <taxon>Bacteria</taxon>
        <taxon>Bacillati</taxon>
        <taxon>Chloroflexota</taxon>
        <taxon>Anaerolineae</taxon>
        <taxon>Anaerolineales</taxon>
        <taxon>Anaerolineaceae</taxon>
        <taxon>Ornatilinea</taxon>
    </lineage>
</organism>
<comment type="function">
    <text evidence="6 8 9">Necessary for efficient RNA polymerase transcription elongation past template-encoded arresting sites. The arresting sites in DNA have the property of trapping a certain fraction of elongating RNA polymerases that pass through, resulting in locked ternary complexes. Cleavage of the nascent transcript by cleavage factors such as GreA or GreB allows the resumption of elongation from the new 3'terminus. GreA releases sequences of 2 to 3 nucleotides.</text>
</comment>
<dbReference type="PIRSF" id="PIRSF006092">
    <property type="entry name" value="GreA_GreB"/>
    <property type="match status" value="1"/>
</dbReference>
<dbReference type="GO" id="GO:0006354">
    <property type="term" value="P:DNA-templated transcription elongation"/>
    <property type="evidence" value="ECO:0007669"/>
    <property type="project" value="TreeGrafter"/>
</dbReference>
<keyword evidence="8" id="KW-0175">Coiled coil</keyword>
<keyword evidence="12" id="KW-0648">Protein biosynthesis</keyword>
<dbReference type="NCBIfam" id="NF001263">
    <property type="entry name" value="PRK00226.1-4"/>
    <property type="match status" value="1"/>
</dbReference>
<evidence type="ECO:0000256" key="5">
    <source>
        <dbReference type="ARBA" id="ARBA00023163"/>
    </source>
</evidence>
<feature type="coiled-coil region" evidence="8">
    <location>
        <begin position="11"/>
        <end position="69"/>
    </location>
</feature>
<keyword evidence="13" id="KW-1185">Reference proteome</keyword>
<dbReference type="HAMAP" id="MF_00105">
    <property type="entry name" value="GreA_GreB"/>
    <property type="match status" value="1"/>
</dbReference>
<dbReference type="GO" id="GO:0032784">
    <property type="term" value="P:regulation of DNA-templated transcription elongation"/>
    <property type="evidence" value="ECO:0007669"/>
    <property type="project" value="UniProtKB-UniRule"/>
</dbReference>
<sequence>MTTSFLTREGFEALQKELDFLRDERREEIAERLHEAIIEGGELIENAEYEAAKNEQAFVEGRIKELEILLATARIVDEGVKQTGVIQVGTRVTIQEEDGEPEEYVIVGAAEANPSQGKVSNESPLGKALVNRRAGDTVTVNAPAGSFTVTILKVE</sequence>
<dbReference type="InterPro" id="IPR028624">
    <property type="entry name" value="Tscrpt_elong_fac_GreA/B"/>
</dbReference>
<dbReference type="InterPro" id="IPR036953">
    <property type="entry name" value="GreA/GreB_C_sf"/>
</dbReference>
<comment type="caution">
    <text evidence="12">The sequence shown here is derived from an EMBL/GenBank/DDBJ whole genome shotgun (WGS) entry which is preliminary data.</text>
</comment>
<dbReference type="FunFam" id="1.10.287.180:FF:000001">
    <property type="entry name" value="Transcription elongation factor GreA"/>
    <property type="match status" value="1"/>
</dbReference>
<evidence type="ECO:0000256" key="4">
    <source>
        <dbReference type="ARBA" id="ARBA00023125"/>
    </source>
</evidence>
<dbReference type="FunFam" id="3.10.50.30:FF:000001">
    <property type="entry name" value="Transcription elongation factor GreA"/>
    <property type="match status" value="1"/>
</dbReference>
<evidence type="ECO:0000256" key="1">
    <source>
        <dbReference type="ARBA" id="ARBA00008213"/>
    </source>
</evidence>
<evidence type="ECO:0000256" key="9">
    <source>
        <dbReference type="RuleBase" id="RU000556"/>
    </source>
</evidence>
<dbReference type="Pfam" id="PF03449">
    <property type="entry name" value="GreA_GreB_N"/>
    <property type="match status" value="1"/>
</dbReference>
<proteinExistence type="inferred from homology"/>
<evidence type="ECO:0000313" key="13">
    <source>
        <dbReference type="Proteomes" id="UP000050417"/>
    </source>
</evidence>
<dbReference type="EMBL" id="LGCL01000041">
    <property type="protein sequence ID" value="KPL71395.1"/>
    <property type="molecule type" value="Genomic_DNA"/>
</dbReference>
<dbReference type="PATRIC" id="fig|1134406.4.peg.458"/>
<dbReference type="InterPro" id="IPR001437">
    <property type="entry name" value="Tscrpt_elong_fac_GreA/B_C"/>
</dbReference>
<evidence type="ECO:0000256" key="2">
    <source>
        <dbReference type="ARBA" id="ARBA00013729"/>
    </source>
</evidence>
<dbReference type="GO" id="GO:0003677">
    <property type="term" value="F:DNA binding"/>
    <property type="evidence" value="ECO:0007669"/>
    <property type="project" value="UniProtKB-UniRule"/>
</dbReference>
<dbReference type="InterPro" id="IPR006359">
    <property type="entry name" value="Tscrpt_elong_fac_GreA"/>
</dbReference>
<evidence type="ECO:0000256" key="8">
    <source>
        <dbReference type="HAMAP-Rule" id="MF_00105"/>
    </source>
</evidence>
<dbReference type="NCBIfam" id="TIGR01462">
    <property type="entry name" value="greA"/>
    <property type="match status" value="1"/>
</dbReference>
<keyword evidence="3 8" id="KW-0805">Transcription regulation</keyword>
<protein>
    <recommendedName>
        <fullName evidence="2 8">Transcription elongation factor GreA</fullName>
    </recommendedName>
    <alternativeName>
        <fullName evidence="7 8">Transcript cleavage factor GreA</fullName>
    </alternativeName>
</protein>
<dbReference type="SUPFAM" id="SSF54534">
    <property type="entry name" value="FKBP-like"/>
    <property type="match status" value="1"/>
</dbReference>
<dbReference type="PANTHER" id="PTHR30437:SF4">
    <property type="entry name" value="TRANSCRIPTION ELONGATION FACTOR GREA"/>
    <property type="match status" value="1"/>
</dbReference>
<accession>A0A0P6WXZ8</accession>
<dbReference type="InterPro" id="IPR022691">
    <property type="entry name" value="Tscrpt_elong_fac_GreA/B_N"/>
</dbReference>
<feature type="domain" description="Transcription elongation factor GreA/GreB C-terminal" evidence="10">
    <location>
        <begin position="82"/>
        <end position="155"/>
    </location>
</feature>
<gene>
    <name evidence="8" type="primary">greA</name>
    <name evidence="12" type="ORF">ADN00_16990</name>
</gene>
<keyword evidence="12" id="KW-0251">Elongation factor</keyword>
<keyword evidence="4 8" id="KW-0238">DNA-binding</keyword>
<dbReference type="PROSITE" id="PS00830">
    <property type="entry name" value="GREAB_2"/>
    <property type="match status" value="1"/>
</dbReference>